<dbReference type="GeneID" id="63725197"/>
<keyword evidence="2" id="KW-1185">Reference proteome</keyword>
<dbReference type="RefSeq" id="XP_040662376.1">
    <property type="nucleotide sequence ID" value="XM_040809686.1"/>
</dbReference>
<proteinExistence type="predicted"/>
<evidence type="ECO:0000313" key="2">
    <source>
        <dbReference type="Proteomes" id="UP000184073"/>
    </source>
</evidence>
<dbReference type="EMBL" id="KV878125">
    <property type="protein sequence ID" value="OJI96613.1"/>
    <property type="molecule type" value="Genomic_DNA"/>
</dbReference>
<sequence>MDCSTVPRLYYQASKHAIFHESVQTPSLSNCADPASPGSSEGCFTSWYKEFSSCMMRRNPAKHRS</sequence>
<organism evidence="1 2">
    <name type="scientific">Aspergillus versicolor CBS 583.65</name>
    <dbReference type="NCBI Taxonomy" id="1036611"/>
    <lineage>
        <taxon>Eukaryota</taxon>
        <taxon>Fungi</taxon>
        <taxon>Dikarya</taxon>
        <taxon>Ascomycota</taxon>
        <taxon>Pezizomycotina</taxon>
        <taxon>Eurotiomycetes</taxon>
        <taxon>Eurotiomycetidae</taxon>
        <taxon>Eurotiales</taxon>
        <taxon>Aspergillaceae</taxon>
        <taxon>Aspergillus</taxon>
        <taxon>Aspergillus subgen. Nidulantes</taxon>
    </lineage>
</organism>
<evidence type="ECO:0000313" key="1">
    <source>
        <dbReference type="EMBL" id="OJI96613.1"/>
    </source>
</evidence>
<dbReference type="Proteomes" id="UP000184073">
    <property type="component" value="Unassembled WGS sequence"/>
</dbReference>
<gene>
    <name evidence="1" type="ORF">ASPVEDRAFT_246674</name>
</gene>
<reference evidence="2" key="1">
    <citation type="journal article" date="2017" name="Genome Biol.">
        <title>Comparative genomics reveals high biological diversity and specific adaptations in the industrially and medically important fungal genus Aspergillus.</title>
        <authorList>
            <person name="de Vries R.P."/>
            <person name="Riley R."/>
            <person name="Wiebenga A."/>
            <person name="Aguilar-Osorio G."/>
            <person name="Amillis S."/>
            <person name="Uchima C.A."/>
            <person name="Anderluh G."/>
            <person name="Asadollahi M."/>
            <person name="Askin M."/>
            <person name="Barry K."/>
            <person name="Battaglia E."/>
            <person name="Bayram O."/>
            <person name="Benocci T."/>
            <person name="Braus-Stromeyer S.A."/>
            <person name="Caldana C."/>
            <person name="Canovas D."/>
            <person name="Cerqueira G.C."/>
            <person name="Chen F."/>
            <person name="Chen W."/>
            <person name="Choi C."/>
            <person name="Clum A."/>
            <person name="Dos Santos R.A."/>
            <person name="Damasio A.R."/>
            <person name="Diallinas G."/>
            <person name="Emri T."/>
            <person name="Fekete E."/>
            <person name="Flipphi M."/>
            <person name="Freyberg S."/>
            <person name="Gallo A."/>
            <person name="Gournas C."/>
            <person name="Habgood R."/>
            <person name="Hainaut M."/>
            <person name="Harispe M.L."/>
            <person name="Henrissat B."/>
            <person name="Hilden K.S."/>
            <person name="Hope R."/>
            <person name="Hossain A."/>
            <person name="Karabika E."/>
            <person name="Karaffa L."/>
            <person name="Karanyi Z."/>
            <person name="Krasevec N."/>
            <person name="Kuo A."/>
            <person name="Kusch H."/>
            <person name="LaButti K."/>
            <person name="Lagendijk E.L."/>
            <person name="Lapidus A."/>
            <person name="Levasseur A."/>
            <person name="Lindquist E."/>
            <person name="Lipzen A."/>
            <person name="Logrieco A.F."/>
            <person name="MacCabe A."/>
            <person name="Maekelae M.R."/>
            <person name="Malavazi I."/>
            <person name="Melin P."/>
            <person name="Meyer V."/>
            <person name="Mielnichuk N."/>
            <person name="Miskei M."/>
            <person name="Molnar A.P."/>
            <person name="Mule G."/>
            <person name="Ngan C.Y."/>
            <person name="Orejas M."/>
            <person name="Orosz E."/>
            <person name="Ouedraogo J.P."/>
            <person name="Overkamp K.M."/>
            <person name="Park H.-S."/>
            <person name="Perrone G."/>
            <person name="Piumi F."/>
            <person name="Punt P.J."/>
            <person name="Ram A.F."/>
            <person name="Ramon A."/>
            <person name="Rauscher S."/>
            <person name="Record E."/>
            <person name="Riano-Pachon D.M."/>
            <person name="Robert V."/>
            <person name="Roehrig J."/>
            <person name="Ruller R."/>
            <person name="Salamov A."/>
            <person name="Salih N.S."/>
            <person name="Samson R.A."/>
            <person name="Sandor E."/>
            <person name="Sanguinetti M."/>
            <person name="Schuetze T."/>
            <person name="Sepcic K."/>
            <person name="Shelest E."/>
            <person name="Sherlock G."/>
            <person name="Sophianopoulou V."/>
            <person name="Squina F.M."/>
            <person name="Sun H."/>
            <person name="Susca A."/>
            <person name="Todd R.B."/>
            <person name="Tsang A."/>
            <person name="Unkles S.E."/>
            <person name="van de Wiele N."/>
            <person name="van Rossen-Uffink D."/>
            <person name="Oliveira J.V."/>
            <person name="Vesth T.C."/>
            <person name="Visser J."/>
            <person name="Yu J.-H."/>
            <person name="Zhou M."/>
            <person name="Andersen M.R."/>
            <person name="Archer D.B."/>
            <person name="Baker S.E."/>
            <person name="Benoit I."/>
            <person name="Brakhage A.A."/>
            <person name="Braus G.H."/>
            <person name="Fischer R."/>
            <person name="Frisvad J.C."/>
            <person name="Goldman G.H."/>
            <person name="Houbraken J."/>
            <person name="Oakley B."/>
            <person name="Pocsi I."/>
            <person name="Scazzocchio C."/>
            <person name="Seiboth B."/>
            <person name="vanKuyk P.A."/>
            <person name="Wortman J."/>
            <person name="Dyer P.S."/>
            <person name="Grigoriev I.V."/>
        </authorList>
    </citation>
    <scope>NUCLEOTIDE SEQUENCE [LARGE SCALE GENOMIC DNA]</scope>
    <source>
        <strain evidence="2">CBS 583.65</strain>
    </source>
</reference>
<accession>A0A1L9P5B4</accession>
<name>A0A1L9P5B4_ASPVE</name>
<dbReference type="AlphaFoldDB" id="A0A1L9P5B4"/>
<dbReference type="VEuPathDB" id="FungiDB:ASPVEDRAFT_246674"/>
<protein>
    <submittedName>
        <fullName evidence="1">Uncharacterized protein</fullName>
    </submittedName>
</protein>